<accession>A0AAE0C7U6</accession>
<organism evidence="1 2">
    <name type="scientific">Cymbomonas tetramitiformis</name>
    <dbReference type="NCBI Taxonomy" id="36881"/>
    <lineage>
        <taxon>Eukaryota</taxon>
        <taxon>Viridiplantae</taxon>
        <taxon>Chlorophyta</taxon>
        <taxon>Pyramimonadophyceae</taxon>
        <taxon>Pyramimonadales</taxon>
        <taxon>Pyramimonadaceae</taxon>
        <taxon>Cymbomonas</taxon>
    </lineage>
</organism>
<comment type="caution">
    <text evidence="1">The sequence shown here is derived from an EMBL/GenBank/DDBJ whole genome shotgun (WGS) entry which is preliminary data.</text>
</comment>
<keyword evidence="2" id="KW-1185">Reference proteome</keyword>
<evidence type="ECO:0000313" key="1">
    <source>
        <dbReference type="EMBL" id="KAK3250076.1"/>
    </source>
</evidence>
<dbReference type="AlphaFoldDB" id="A0AAE0C7U6"/>
<sequence length="141" mass="14373">MAASAAKSCYVAPLYLVVLRSLRAGKAASSTSAGAAAYSFNGTKSNCQERRVEPVGEWRAEGGMFKTWFGTGSPCVTEAYADGTAPDFAAAASVPPTWTKQPVPRLAAAAKQPPAAEDAAVMMLQLPAPPRGSAVGGPALS</sequence>
<evidence type="ECO:0000313" key="2">
    <source>
        <dbReference type="Proteomes" id="UP001190700"/>
    </source>
</evidence>
<dbReference type="EMBL" id="LGRX02026936">
    <property type="protein sequence ID" value="KAK3250076.1"/>
    <property type="molecule type" value="Genomic_DNA"/>
</dbReference>
<gene>
    <name evidence="1" type="ORF">CYMTET_40530</name>
</gene>
<proteinExistence type="predicted"/>
<reference evidence="1 2" key="1">
    <citation type="journal article" date="2015" name="Genome Biol. Evol.">
        <title>Comparative Genomics of a Bacterivorous Green Alga Reveals Evolutionary Causalities and Consequences of Phago-Mixotrophic Mode of Nutrition.</title>
        <authorList>
            <person name="Burns J.A."/>
            <person name="Paasch A."/>
            <person name="Narechania A."/>
            <person name="Kim E."/>
        </authorList>
    </citation>
    <scope>NUCLEOTIDE SEQUENCE [LARGE SCALE GENOMIC DNA]</scope>
    <source>
        <strain evidence="1 2">PLY_AMNH</strain>
    </source>
</reference>
<name>A0AAE0C7U6_9CHLO</name>
<dbReference type="Proteomes" id="UP001190700">
    <property type="component" value="Unassembled WGS sequence"/>
</dbReference>
<protein>
    <submittedName>
        <fullName evidence="1">Uncharacterized protein</fullName>
    </submittedName>
</protein>